<name>A0A395M297_9BACT</name>
<comment type="caution">
    <text evidence="1">The sequence shown here is derived from an EMBL/GenBank/DDBJ whole genome shotgun (WGS) entry which is preliminary data.</text>
</comment>
<reference evidence="1 2" key="1">
    <citation type="journal article" date="2011" name="ISME J.">
        <title>Community ecology of hot spring cyanobacterial mats: predominant populations and their functional potential.</title>
        <authorList>
            <person name="Klatt C.G."/>
            <person name="Wood J.M."/>
            <person name="Rusch D.B."/>
            <person name="Bateson M.M."/>
            <person name="Hamamura N."/>
            <person name="Heidelberg J.F."/>
            <person name="Grossman A.R."/>
            <person name="Bhaya D."/>
            <person name="Cohan F.M."/>
            <person name="Kuhl M."/>
            <person name="Bryant D.A."/>
            <person name="Ward D.M."/>
        </authorList>
    </citation>
    <scope>NUCLEOTIDE SEQUENCE [LARGE SCALE GENOMIC DNA]</scope>
    <source>
        <strain evidence="1">OS</strain>
    </source>
</reference>
<sequence length="134" mass="16199">MTGQIHRRNEKILRNVAFTNFDFLELSEIYIHSGELTPREIAFVRERVQEMMEAKLLCDSASIPALKQASEERIMKFIGEARYRRLKADMELHYLEYCDRYLESNEPMFFSQPPFFERVRERLVKFIERLTNRK</sequence>
<dbReference type="Proteomes" id="UP000266389">
    <property type="component" value="Unassembled WGS sequence"/>
</dbReference>
<gene>
    <name evidence="1" type="ORF">D0433_06335</name>
</gene>
<evidence type="ECO:0000313" key="1">
    <source>
        <dbReference type="EMBL" id="RFM24338.1"/>
    </source>
</evidence>
<organism evidence="1 2">
    <name type="scientific">Candidatus Thermochlorobacter aerophilus</name>
    <dbReference type="NCBI Taxonomy" id="1868324"/>
    <lineage>
        <taxon>Bacteria</taxon>
        <taxon>Pseudomonadati</taxon>
        <taxon>Chlorobiota</taxon>
        <taxon>Chlorobiia</taxon>
        <taxon>Chlorobiales</taxon>
        <taxon>Candidatus Thermochlorobacteriaceae</taxon>
        <taxon>Candidatus Thermochlorobacter</taxon>
    </lineage>
</organism>
<proteinExistence type="predicted"/>
<dbReference type="AlphaFoldDB" id="A0A395M297"/>
<protein>
    <submittedName>
        <fullName evidence="1">Uncharacterized protein</fullName>
    </submittedName>
</protein>
<evidence type="ECO:0000313" key="2">
    <source>
        <dbReference type="Proteomes" id="UP000266389"/>
    </source>
</evidence>
<dbReference type="EMBL" id="PHFL01000040">
    <property type="protein sequence ID" value="RFM24338.1"/>
    <property type="molecule type" value="Genomic_DNA"/>
</dbReference>
<accession>A0A395M297</accession>